<name>A0A919SGM8_9ACTN</name>
<dbReference type="AlphaFoldDB" id="A0A919SGM8"/>
<protein>
    <submittedName>
        <fullName evidence="4">TetR family transcriptional regulator</fullName>
    </submittedName>
</protein>
<dbReference type="InterPro" id="IPR009057">
    <property type="entry name" value="Homeodomain-like_sf"/>
</dbReference>
<sequence>MARWEPDAQGRLQLAALELFQERGYASVTVAEIADRAGLTKRTFFNHFTDKREVLFAGAKDYEAGILKYLAEAGDDLSPLDAVLAALTRSSEDLVQYGDFARARQRLIESSIELRERDLVKTASLTAALADALNARGVPLGRARLTAQAALAVFDTAYVAWIGEGTGDLETLMGQVLEELREAVR</sequence>
<accession>A0A919SGM8</accession>
<dbReference type="InterPro" id="IPR023772">
    <property type="entry name" value="DNA-bd_HTH_TetR-type_CS"/>
</dbReference>
<keyword evidence="5" id="KW-1185">Reference proteome</keyword>
<dbReference type="GO" id="GO:0003677">
    <property type="term" value="F:DNA binding"/>
    <property type="evidence" value="ECO:0007669"/>
    <property type="project" value="UniProtKB-UniRule"/>
</dbReference>
<dbReference type="EMBL" id="BOQP01000009">
    <property type="protein sequence ID" value="GIM71237.1"/>
    <property type="molecule type" value="Genomic_DNA"/>
</dbReference>
<dbReference type="RefSeq" id="WP_212997332.1">
    <property type="nucleotide sequence ID" value="NZ_BAAATW010000025.1"/>
</dbReference>
<dbReference type="Proteomes" id="UP000680865">
    <property type="component" value="Unassembled WGS sequence"/>
</dbReference>
<evidence type="ECO:0000259" key="3">
    <source>
        <dbReference type="PROSITE" id="PS50977"/>
    </source>
</evidence>
<dbReference type="PRINTS" id="PR00455">
    <property type="entry name" value="HTHTETR"/>
</dbReference>
<dbReference type="InterPro" id="IPR050624">
    <property type="entry name" value="HTH-type_Tx_Regulator"/>
</dbReference>
<feature type="domain" description="HTH tetR-type" evidence="3">
    <location>
        <begin position="6"/>
        <end position="66"/>
    </location>
</feature>
<evidence type="ECO:0000256" key="2">
    <source>
        <dbReference type="PROSITE-ProRule" id="PRU00335"/>
    </source>
</evidence>
<dbReference type="Gene3D" id="1.10.357.10">
    <property type="entry name" value="Tetracycline Repressor, domain 2"/>
    <property type="match status" value="1"/>
</dbReference>
<dbReference type="SUPFAM" id="SSF46689">
    <property type="entry name" value="Homeodomain-like"/>
    <property type="match status" value="1"/>
</dbReference>
<dbReference type="Pfam" id="PF17754">
    <property type="entry name" value="TetR_C_14"/>
    <property type="match status" value="1"/>
</dbReference>
<dbReference type="PANTHER" id="PTHR43479">
    <property type="entry name" value="ACREF/ENVCD OPERON REPRESSOR-RELATED"/>
    <property type="match status" value="1"/>
</dbReference>
<dbReference type="InterPro" id="IPR041347">
    <property type="entry name" value="MftR_C"/>
</dbReference>
<evidence type="ECO:0000313" key="5">
    <source>
        <dbReference type="Proteomes" id="UP000680865"/>
    </source>
</evidence>
<dbReference type="PROSITE" id="PS01081">
    <property type="entry name" value="HTH_TETR_1"/>
    <property type="match status" value="1"/>
</dbReference>
<dbReference type="InterPro" id="IPR001647">
    <property type="entry name" value="HTH_TetR"/>
</dbReference>
<reference evidence="4" key="1">
    <citation type="submission" date="2021-03" db="EMBL/GenBank/DDBJ databases">
        <title>Whole genome shotgun sequence of Actinoplanes consettensis NBRC 14913.</title>
        <authorList>
            <person name="Komaki H."/>
            <person name="Tamura T."/>
        </authorList>
    </citation>
    <scope>NUCLEOTIDE SEQUENCE</scope>
    <source>
        <strain evidence="4">NBRC 14913</strain>
    </source>
</reference>
<organism evidence="4 5">
    <name type="scientific">Winogradskya consettensis</name>
    <dbReference type="NCBI Taxonomy" id="113560"/>
    <lineage>
        <taxon>Bacteria</taxon>
        <taxon>Bacillati</taxon>
        <taxon>Actinomycetota</taxon>
        <taxon>Actinomycetes</taxon>
        <taxon>Micromonosporales</taxon>
        <taxon>Micromonosporaceae</taxon>
        <taxon>Winogradskya</taxon>
    </lineage>
</organism>
<gene>
    <name evidence="4" type="ORF">Aco04nite_24300</name>
</gene>
<dbReference type="PANTHER" id="PTHR43479:SF11">
    <property type="entry name" value="ACREF_ENVCD OPERON REPRESSOR-RELATED"/>
    <property type="match status" value="1"/>
</dbReference>
<keyword evidence="1 2" id="KW-0238">DNA-binding</keyword>
<evidence type="ECO:0000256" key="1">
    <source>
        <dbReference type="ARBA" id="ARBA00023125"/>
    </source>
</evidence>
<dbReference type="PROSITE" id="PS50977">
    <property type="entry name" value="HTH_TETR_2"/>
    <property type="match status" value="1"/>
</dbReference>
<proteinExistence type="predicted"/>
<feature type="DNA-binding region" description="H-T-H motif" evidence="2">
    <location>
        <begin position="29"/>
        <end position="48"/>
    </location>
</feature>
<evidence type="ECO:0000313" key="4">
    <source>
        <dbReference type="EMBL" id="GIM71237.1"/>
    </source>
</evidence>
<dbReference type="Pfam" id="PF00440">
    <property type="entry name" value="TetR_N"/>
    <property type="match status" value="1"/>
</dbReference>
<comment type="caution">
    <text evidence="4">The sequence shown here is derived from an EMBL/GenBank/DDBJ whole genome shotgun (WGS) entry which is preliminary data.</text>
</comment>